<accession>A0A8X6MW95</accession>
<keyword evidence="1" id="KW-0812">Transmembrane</keyword>
<evidence type="ECO:0000256" key="1">
    <source>
        <dbReference type="SAM" id="Phobius"/>
    </source>
</evidence>
<dbReference type="Proteomes" id="UP000887013">
    <property type="component" value="Unassembled WGS sequence"/>
</dbReference>
<dbReference type="AlphaFoldDB" id="A0A8X6MW95"/>
<proteinExistence type="predicted"/>
<gene>
    <name evidence="2" type="ORF">NPIL_68501</name>
</gene>
<protein>
    <submittedName>
        <fullName evidence="2">Uncharacterized protein</fullName>
    </submittedName>
</protein>
<keyword evidence="1" id="KW-1133">Transmembrane helix</keyword>
<keyword evidence="1" id="KW-0472">Membrane</keyword>
<feature type="transmembrane region" description="Helical" evidence="1">
    <location>
        <begin position="5"/>
        <end position="20"/>
    </location>
</feature>
<dbReference type="OrthoDB" id="6572371at2759"/>
<keyword evidence="3" id="KW-1185">Reference proteome</keyword>
<sequence>MIGMSLEIFIMICMGIWFIFRYHNNYAFLTTFILLCVDGLQIYCLLCVISQYQVLKELQEPHFVILHS</sequence>
<organism evidence="2 3">
    <name type="scientific">Nephila pilipes</name>
    <name type="common">Giant wood spider</name>
    <name type="synonym">Nephila maculata</name>
    <dbReference type="NCBI Taxonomy" id="299642"/>
    <lineage>
        <taxon>Eukaryota</taxon>
        <taxon>Metazoa</taxon>
        <taxon>Ecdysozoa</taxon>
        <taxon>Arthropoda</taxon>
        <taxon>Chelicerata</taxon>
        <taxon>Arachnida</taxon>
        <taxon>Araneae</taxon>
        <taxon>Araneomorphae</taxon>
        <taxon>Entelegynae</taxon>
        <taxon>Araneoidea</taxon>
        <taxon>Nephilidae</taxon>
        <taxon>Nephila</taxon>
    </lineage>
</organism>
<evidence type="ECO:0000313" key="3">
    <source>
        <dbReference type="Proteomes" id="UP000887013"/>
    </source>
</evidence>
<evidence type="ECO:0000313" key="2">
    <source>
        <dbReference type="EMBL" id="GFS81288.1"/>
    </source>
</evidence>
<reference evidence="2" key="1">
    <citation type="submission" date="2020-08" db="EMBL/GenBank/DDBJ databases">
        <title>Multicomponent nature underlies the extraordinary mechanical properties of spider dragline silk.</title>
        <authorList>
            <person name="Kono N."/>
            <person name="Nakamura H."/>
            <person name="Mori M."/>
            <person name="Yoshida Y."/>
            <person name="Ohtoshi R."/>
            <person name="Malay A.D."/>
            <person name="Moran D.A.P."/>
            <person name="Tomita M."/>
            <person name="Numata K."/>
            <person name="Arakawa K."/>
        </authorList>
    </citation>
    <scope>NUCLEOTIDE SEQUENCE</scope>
</reference>
<comment type="caution">
    <text evidence="2">The sequence shown here is derived from an EMBL/GenBank/DDBJ whole genome shotgun (WGS) entry which is preliminary data.</text>
</comment>
<name>A0A8X6MW95_NEPPI</name>
<feature type="transmembrane region" description="Helical" evidence="1">
    <location>
        <begin position="26"/>
        <end position="49"/>
    </location>
</feature>
<dbReference type="EMBL" id="BMAW01097722">
    <property type="protein sequence ID" value="GFS81288.1"/>
    <property type="molecule type" value="Genomic_DNA"/>
</dbReference>